<dbReference type="PROSITE" id="PS00086">
    <property type="entry name" value="CYTOCHROME_P450"/>
    <property type="match status" value="1"/>
</dbReference>
<reference evidence="9 10" key="1">
    <citation type="submission" date="2024-03" db="EMBL/GenBank/DDBJ databases">
        <title>A high-quality draft genome sequence of Diaporthe vaccinii, a causative agent of upright dieback and viscid rot disease in cranberry plants.</title>
        <authorList>
            <person name="Sarrasin M."/>
            <person name="Lang B.F."/>
            <person name="Burger G."/>
        </authorList>
    </citation>
    <scope>NUCLEOTIDE SEQUENCE [LARGE SCALE GENOMIC DNA]</scope>
    <source>
        <strain evidence="9 10">IS7</strain>
    </source>
</reference>
<dbReference type="SUPFAM" id="SSF48264">
    <property type="entry name" value="Cytochrome P450"/>
    <property type="match status" value="1"/>
</dbReference>
<dbReference type="CDD" id="cd11063">
    <property type="entry name" value="CYP52"/>
    <property type="match status" value="1"/>
</dbReference>
<keyword evidence="10" id="KW-1185">Reference proteome</keyword>
<dbReference type="PRINTS" id="PR00385">
    <property type="entry name" value="P450"/>
</dbReference>
<dbReference type="InterPro" id="IPR017972">
    <property type="entry name" value="Cyt_P450_CS"/>
</dbReference>
<evidence type="ECO:0000313" key="10">
    <source>
        <dbReference type="Proteomes" id="UP001600888"/>
    </source>
</evidence>
<evidence type="ECO:0000313" key="9">
    <source>
        <dbReference type="EMBL" id="KAL2291417.1"/>
    </source>
</evidence>
<dbReference type="Proteomes" id="UP001600888">
    <property type="component" value="Unassembled WGS sequence"/>
</dbReference>
<keyword evidence="3 8" id="KW-0349">Heme</keyword>
<evidence type="ECO:0000256" key="8">
    <source>
        <dbReference type="RuleBase" id="RU000461"/>
    </source>
</evidence>
<comment type="cofactor">
    <cofactor evidence="1">
        <name>heme</name>
        <dbReference type="ChEBI" id="CHEBI:30413"/>
    </cofactor>
</comment>
<evidence type="ECO:0000256" key="2">
    <source>
        <dbReference type="ARBA" id="ARBA00010617"/>
    </source>
</evidence>
<keyword evidence="7 8" id="KW-0503">Monooxygenase</keyword>
<accession>A0ABR4F9P9</accession>
<dbReference type="EMBL" id="JBAWTH010000006">
    <property type="protein sequence ID" value="KAL2291417.1"/>
    <property type="molecule type" value="Genomic_DNA"/>
</dbReference>
<dbReference type="InterPro" id="IPR002401">
    <property type="entry name" value="Cyt_P450_E_grp-I"/>
</dbReference>
<evidence type="ECO:0000256" key="1">
    <source>
        <dbReference type="ARBA" id="ARBA00001971"/>
    </source>
</evidence>
<evidence type="ECO:0000256" key="5">
    <source>
        <dbReference type="ARBA" id="ARBA00023002"/>
    </source>
</evidence>
<dbReference type="InterPro" id="IPR036396">
    <property type="entry name" value="Cyt_P450_sf"/>
</dbReference>
<dbReference type="PANTHER" id="PTHR24287">
    <property type="entry name" value="P450, PUTATIVE (EUROFUNG)-RELATED"/>
    <property type="match status" value="1"/>
</dbReference>
<sequence length="523" mass="58679">MSMPVLLLALGLTLVVIHLLNTIVIIPIQHAREARALGCGNVPLEPTRWPLGLDMVRAGLAADRDQRTPDFVTDRFHAMGRYTFRIRILGTSNLITAELRNVQAVLASQFGDFAMGRARKTNLKMILGRSIFAVDGAAWQLARETVRPIFARENISNLEMLESHVQTLLACIEQPGVDAQGWTRPVGLAGLFLSLTIDSATELFLGHSTHSLQSRLSGEPPKHEFHRAFERIQAVLSIRMRLRSLYWLYGNKDLKECMGILNAFIDDAVREADVNVDSKRSKYDFLNTLRERCTGVEEVREQVLGMLAAGRDTTASLMSWVFYCLVRNPQVFDKLRRIIIEHFGPYDANPDVATRGITFQKLKGCRYLQHVLNETLRLHSIVAFNSRMAVHNTTLPTGGGPDGTHPVFVPAGTEVNFSTHVMHRRKDLWGKNADEFVPERWETAKPGWAYAPFNGGPRICIGQQFALTEAGYTIVRLLQRYDAIEGLEIDPERDHHHFTVVCAPGTPNKGAEAVRCRLRIASL</sequence>
<dbReference type="Pfam" id="PF00067">
    <property type="entry name" value="p450"/>
    <property type="match status" value="1"/>
</dbReference>
<dbReference type="InterPro" id="IPR047146">
    <property type="entry name" value="Cyt_P450_E_CYP52_fungi"/>
</dbReference>
<evidence type="ECO:0000256" key="6">
    <source>
        <dbReference type="ARBA" id="ARBA00023004"/>
    </source>
</evidence>
<name>A0ABR4F9P9_9PEZI</name>
<protein>
    <recommendedName>
        <fullName evidence="11">Cytochrome P450</fullName>
    </recommendedName>
</protein>
<evidence type="ECO:0008006" key="11">
    <source>
        <dbReference type="Google" id="ProtNLM"/>
    </source>
</evidence>
<proteinExistence type="inferred from homology"/>
<gene>
    <name evidence="9" type="ORF">FJTKL_12821</name>
</gene>
<evidence type="ECO:0000256" key="3">
    <source>
        <dbReference type="ARBA" id="ARBA00022617"/>
    </source>
</evidence>
<dbReference type="PRINTS" id="PR00463">
    <property type="entry name" value="EP450I"/>
</dbReference>
<keyword evidence="4 8" id="KW-0479">Metal-binding</keyword>
<evidence type="ECO:0000256" key="7">
    <source>
        <dbReference type="ARBA" id="ARBA00023033"/>
    </source>
</evidence>
<dbReference type="InterPro" id="IPR001128">
    <property type="entry name" value="Cyt_P450"/>
</dbReference>
<evidence type="ECO:0000256" key="4">
    <source>
        <dbReference type="ARBA" id="ARBA00022723"/>
    </source>
</evidence>
<comment type="caution">
    <text evidence="9">The sequence shown here is derived from an EMBL/GenBank/DDBJ whole genome shotgun (WGS) entry which is preliminary data.</text>
</comment>
<dbReference type="PANTHER" id="PTHR24287:SF1">
    <property type="entry name" value="P450, PUTATIVE (EUROFUNG)-RELATED"/>
    <property type="match status" value="1"/>
</dbReference>
<dbReference type="Gene3D" id="1.10.630.10">
    <property type="entry name" value="Cytochrome P450"/>
    <property type="match status" value="1"/>
</dbReference>
<comment type="similarity">
    <text evidence="2 8">Belongs to the cytochrome P450 family.</text>
</comment>
<organism evidence="9 10">
    <name type="scientific">Diaporthe vaccinii</name>
    <dbReference type="NCBI Taxonomy" id="105482"/>
    <lineage>
        <taxon>Eukaryota</taxon>
        <taxon>Fungi</taxon>
        <taxon>Dikarya</taxon>
        <taxon>Ascomycota</taxon>
        <taxon>Pezizomycotina</taxon>
        <taxon>Sordariomycetes</taxon>
        <taxon>Sordariomycetidae</taxon>
        <taxon>Diaporthales</taxon>
        <taxon>Diaporthaceae</taxon>
        <taxon>Diaporthe</taxon>
        <taxon>Diaporthe eres species complex</taxon>
    </lineage>
</organism>
<keyword evidence="6 8" id="KW-0408">Iron</keyword>
<keyword evidence="5 8" id="KW-0560">Oxidoreductase</keyword>